<sequence>MRSYIDLAEPPKKSRLEPTTPPPPPQSSLQSMQRSPPTSIPSIVTSESMTDSKSSKWHGSAHPQEGPGSHRIRCEEEPGPG</sequence>
<comment type="caution">
    <text evidence="2">The sequence shown here is derived from an EMBL/GenBank/DDBJ whole genome shotgun (WGS) entry which is preliminary data.</text>
</comment>
<protein>
    <submittedName>
        <fullName evidence="2">(spotted green pufferfish) hypothetical protein</fullName>
    </submittedName>
</protein>
<feature type="compositionally biased region" description="Basic and acidic residues" evidence="1">
    <location>
        <begin position="72"/>
        <end position="81"/>
    </location>
</feature>
<proteinExistence type="predicted"/>
<accession>Q4T5B7</accession>
<dbReference type="KEGG" id="tng:GSTEN00006890G001"/>
<gene>
    <name evidence="2" type="ORF">GSTENG00006890001</name>
</gene>
<dbReference type="AlphaFoldDB" id="Q4T5B7"/>
<reference evidence="2" key="1">
    <citation type="journal article" date="2004" name="Nature">
        <title>Genome duplication in the teleost fish Tetraodon nigroviridis reveals the early vertebrate proto-karyotype.</title>
        <authorList>
            <person name="Jaillon O."/>
            <person name="Aury J.-M."/>
            <person name="Brunet F."/>
            <person name="Petit J.-L."/>
            <person name="Stange-Thomann N."/>
            <person name="Mauceli E."/>
            <person name="Bouneau L."/>
            <person name="Fischer C."/>
            <person name="Ozouf-Costaz C."/>
            <person name="Bernot A."/>
            <person name="Nicaud S."/>
            <person name="Jaffe D."/>
            <person name="Fisher S."/>
            <person name="Lutfalla G."/>
            <person name="Dossat C."/>
            <person name="Segurens B."/>
            <person name="Dasilva C."/>
            <person name="Salanoubat M."/>
            <person name="Levy M."/>
            <person name="Boudet N."/>
            <person name="Castellano S."/>
            <person name="Anthouard V."/>
            <person name="Jubin C."/>
            <person name="Castelli V."/>
            <person name="Katinka M."/>
            <person name="Vacherie B."/>
            <person name="Biemont C."/>
            <person name="Skalli Z."/>
            <person name="Cattolico L."/>
            <person name="Poulain J."/>
            <person name="De Berardinis V."/>
            <person name="Cruaud C."/>
            <person name="Duprat S."/>
            <person name="Brottier P."/>
            <person name="Coutanceau J.-P."/>
            <person name="Gouzy J."/>
            <person name="Parra G."/>
            <person name="Lardier G."/>
            <person name="Chapple C."/>
            <person name="McKernan K.J."/>
            <person name="McEwan P."/>
            <person name="Bosak S."/>
            <person name="Kellis M."/>
            <person name="Volff J.-N."/>
            <person name="Guigo R."/>
            <person name="Zody M.C."/>
            <person name="Mesirov J."/>
            <person name="Lindblad-Toh K."/>
            <person name="Birren B."/>
            <person name="Nusbaum C."/>
            <person name="Kahn D."/>
            <person name="Robinson-Rechavi M."/>
            <person name="Laudet V."/>
            <person name="Schachter V."/>
            <person name="Quetier F."/>
            <person name="Saurin W."/>
            <person name="Scarpelli C."/>
            <person name="Wincker P."/>
            <person name="Lander E.S."/>
            <person name="Weissenbach J."/>
            <person name="Roest Crollius H."/>
        </authorList>
    </citation>
    <scope>NUCLEOTIDE SEQUENCE [LARGE SCALE GENOMIC DNA]</scope>
</reference>
<dbReference type="EMBL" id="CAAE01009335">
    <property type="protein sequence ID" value="CAF91915.1"/>
    <property type="molecule type" value="Genomic_DNA"/>
</dbReference>
<evidence type="ECO:0000313" key="2">
    <source>
        <dbReference type="EMBL" id="CAF91915.1"/>
    </source>
</evidence>
<evidence type="ECO:0000256" key="1">
    <source>
        <dbReference type="SAM" id="MobiDB-lite"/>
    </source>
</evidence>
<name>Q4T5B7_TETNG</name>
<reference evidence="2" key="2">
    <citation type="submission" date="2004-02" db="EMBL/GenBank/DDBJ databases">
        <authorList>
            <consortium name="Genoscope"/>
            <consortium name="Whitehead Institute Centre for Genome Research"/>
        </authorList>
    </citation>
    <scope>NUCLEOTIDE SEQUENCE</scope>
</reference>
<feature type="compositionally biased region" description="Low complexity" evidence="1">
    <location>
        <begin position="27"/>
        <end position="48"/>
    </location>
</feature>
<feature type="region of interest" description="Disordered" evidence="1">
    <location>
        <begin position="1"/>
        <end position="81"/>
    </location>
</feature>
<organism evidence="2">
    <name type="scientific">Tetraodon nigroviridis</name>
    <name type="common">Spotted green pufferfish</name>
    <name type="synonym">Chelonodon nigroviridis</name>
    <dbReference type="NCBI Taxonomy" id="99883"/>
    <lineage>
        <taxon>Eukaryota</taxon>
        <taxon>Metazoa</taxon>
        <taxon>Chordata</taxon>
        <taxon>Craniata</taxon>
        <taxon>Vertebrata</taxon>
        <taxon>Euteleostomi</taxon>
        <taxon>Actinopterygii</taxon>
        <taxon>Neopterygii</taxon>
        <taxon>Teleostei</taxon>
        <taxon>Neoteleostei</taxon>
        <taxon>Acanthomorphata</taxon>
        <taxon>Eupercaria</taxon>
        <taxon>Tetraodontiformes</taxon>
        <taxon>Tetradontoidea</taxon>
        <taxon>Tetraodontidae</taxon>
        <taxon>Tetraodon</taxon>
    </lineage>
</organism>